<protein>
    <recommendedName>
        <fullName evidence="9 11">Ubiquitin carboxyl-terminal hydrolase</fullName>
        <ecNumber evidence="3 11">3.4.19.12</ecNumber>
    </recommendedName>
</protein>
<dbReference type="Pfam" id="PF01088">
    <property type="entry name" value="Peptidase_C12"/>
    <property type="match status" value="1"/>
</dbReference>
<keyword evidence="6 10" id="KW-0378">Hydrolase</keyword>
<accession>A0A646QFP0</accession>
<feature type="active site" description="Proton donor" evidence="10">
    <location>
        <position position="170"/>
    </location>
</feature>
<dbReference type="GO" id="GO:0005737">
    <property type="term" value="C:cytoplasm"/>
    <property type="evidence" value="ECO:0007669"/>
    <property type="project" value="TreeGrafter"/>
</dbReference>
<comment type="function">
    <text evidence="8">Ubiquitin-protein hydrolase is involved both in the processing of ubiquitin precursors and of ubiquitinated proteins. This enzyme is a thiol protease that recognizes and hydrolyzes a peptide bond at the C-terminal glycine of ubiquitin.</text>
</comment>
<evidence type="ECO:0000256" key="10">
    <source>
        <dbReference type="PROSITE-ProRule" id="PRU01393"/>
    </source>
</evidence>
<evidence type="ECO:0000313" key="14">
    <source>
        <dbReference type="EMBL" id="MUP40582.1"/>
    </source>
</evidence>
<dbReference type="PANTHER" id="PTHR10589">
    <property type="entry name" value="UBIQUITIN CARBOXYL-TERMINAL HYDROLASE"/>
    <property type="match status" value="1"/>
</dbReference>
<keyword evidence="7 10" id="KW-0788">Thiol protease</keyword>
<dbReference type="PROSITE" id="PS52048">
    <property type="entry name" value="UCH_DOMAIN"/>
    <property type="match status" value="1"/>
</dbReference>
<dbReference type="GO" id="GO:0016579">
    <property type="term" value="P:protein deubiquitination"/>
    <property type="evidence" value="ECO:0007669"/>
    <property type="project" value="TreeGrafter"/>
</dbReference>
<dbReference type="CDD" id="cd09616">
    <property type="entry name" value="Peptidase_C12_UCH_L1_L3"/>
    <property type="match status" value="1"/>
</dbReference>
<feature type="site" description="Important for enzyme activity" evidence="10">
    <location>
        <position position="185"/>
    </location>
</feature>
<dbReference type="FunFam" id="3.40.532.10:FF:000006">
    <property type="entry name" value="Ubiquitin carboxyl-terminal hydrolase"/>
    <property type="match status" value="1"/>
</dbReference>
<feature type="region of interest" description="Disordered" evidence="12">
    <location>
        <begin position="139"/>
        <end position="165"/>
    </location>
</feature>
<reference evidence="14" key="1">
    <citation type="submission" date="2018-11" db="EMBL/GenBank/DDBJ databases">
        <title>Venom-gland transcriptomics and venom proteomics of the Florida green centipede (Hemiscolopendra marginata) reveal sex-based variation in a centipede venom.</title>
        <authorList>
            <person name="Nystrom G.S."/>
            <person name="Ward M.J."/>
            <person name="Ellsworth S.A."/>
            <person name="Rokyta D.R."/>
        </authorList>
    </citation>
    <scope>NUCLEOTIDE SEQUENCE</scope>
    <source>
        <tissue evidence="14">Venom gland</tissue>
    </source>
</reference>
<dbReference type="PRINTS" id="PR00707">
    <property type="entry name" value="UBCTHYDRLASE"/>
</dbReference>
<dbReference type="EMBL" id="GHBY01000405">
    <property type="protein sequence ID" value="MUP40582.1"/>
    <property type="molecule type" value="Transcribed_RNA"/>
</dbReference>
<evidence type="ECO:0000259" key="13">
    <source>
        <dbReference type="PROSITE" id="PS52048"/>
    </source>
</evidence>
<evidence type="ECO:0000256" key="4">
    <source>
        <dbReference type="ARBA" id="ARBA00022670"/>
    </source>
</evidence>
<dbReference type="PANTHER" id="PTHR10589:SF17">
    <property type="entry name" value="UBIQUITIN CARBOXYL-TERMINAL HYDROLASE"/>
    <property type="match status" value="1"/>
</dbReference>
<evidence type="ECO:0000256" key="11">
    <source>
        <dbReference type="RuleBase" id="RU361215"/>
    </source>
</evidence>
<dbReference type="InterPro" id="IPR036959">
    <property type="entry name" value="Peptidase_C12_UCH_sf"/>
</dbReference>
<feature type="compositionally biased region" description="Basic and acidic residues" evidence="12">
    <location>
        <begin position="139"/>
        <end position="154"/>
    </location>
</feature>
<dbReference type="InterPro" id="IPR038765">
    <property type="entry name" value="Papain-like_cys_pep_sf"/>
</dbReference>
<evidence type="ECO:0000256" key="8">
    <source>
        <dbReference type="ARBA" id="ARBA00055560"/>
    </source>
</evidence>
<dbReference type="Gene3D" id="3.40.532.10">
    <property type="entry name" value="Peptidase C12, ubiquitin carboxyl-terminal hydrolase"/>
    <property type="match status" value="1"/>
</dbReference>
<sequence length="235" mass="26172">MEGKTAWMPLESNPEVMTKFLRGLGVPNNWQLVDVLGLDPELLQMVPRPVAAVLLLFPTSEEYKAHCLKQEEELKSKGESVNQNVYFMKQTISNACGSIALIHAIANNLERVQLESDKGLKKFIDATKNMSPESRAARLEKDEVMSSAHEEHAQEGQTSAPNPMQPVNLHFVTFVNVDNTLYELDGRKPFPIVHGPTSDDSLLEDASKVCKQFMERDPKEVNFSVVALTATPGDH</sequence>
<name>A0A646QFP0_9MYRI</name>
<dbReference type="EC" id="3.4.19.12" evidence="3 11"/>
<dbReference type="PROSITE" id="PS00140">
    <property type="entry name" value="UCH_1"/>
    <property type="match status" value="1"/>
</dbReference>
<organism evidence="14">
    <name type="scientific">Hemiscolopendra marginata</name>
    <dbReference type="NCBI Taxonomy" id="943146"/>
    <lineage>
        <taxon>Eukaryota</taxon>
        <taxon>Metazoa</taxon>
        <taxon>Ecdysozoa</taxon>
        <taxon>Arthropoda</taxon>
        <taxon>Myriapoda</taxon>
        <taxon>Chilopoda</taxon>
        <taxon>Pleurostigmophora</taxon>
        <taxon>Scolopendromorpha</taxon>
        <taxon>Scolopendridae</taxon>
        <taxon>Hemiscolopendra</taxon>
    </lineage>
</organism>
<evidence type="ECO:0000256" key="2">
    <source>
        <dbReference type="ARBA" id="ARBA00009326"/>
    </source>
</evidence>
<keyword evidence="5 10" id="KW-0833">Ubl conjugation pathway</keyword>
<evidence type="ECO:0000256" key="5">
    <source>
        <dbReference type="ARBA" id="ARBA00022786"/>
    </source>
</evidence>
<feature type="active site" description="Nucleophile" evidence="10">
    <location>
        <position position="96"/>
    </location>
</feature>
<dbReference type="AlphaFoldDB" id="A0A646QFP0"/>
<keyword evidence="4 10" id="KW-0645">Protease</keyword>
<feature type="site" description="Transition state stabilizer" evidence="10">
    <location>
        <position position="90"/>
    </location>
</feature>
<evidence type="ECO:0000256" key="3">
    <source>
        <dbReference type="ARBA" id="ARBA00012759"/>
    </source>
</evidence>
<feature type="domain" description="UCH catalytic" evidence="13">
    <location>
        <begin position="6"/>
        <end position="230"/>
    </location>
</feature>
<evidence type="ECO:0000256" key="1">
    <source>
        <dbReference type="ARBA" id="ARBA00000707"/>
    </source>
</evidence>
<evidence type="ECO:0000256" key="9">
    <source>
        <dbReference type="ARBA" id="ARBA00073226"/>
    </source>
</evidence>
<evidence type="ECO:0000256" key="7">
    <source>
        <dbReference type="ARBA" id="ARBA00022807"/>
    </source>
</evidence>
<dbReference type="InterPro" id="IPR057254">
    <property type="entry name" value="UCH_AS"/>
</dbReference>
<dbReference type="GO" id="GO:0006511">
    <property type="term" value="P:ubiquitin-dependent protein catabolic process"/>
    <property type="evidence" value="ECO:0007669"/>
    <property type="project" value="UniProtKB-UniRule"/>
</dbReference>
<comment type="catalytic activity">
    <reaction evidence="1 10 11">
        <text>Thiol-dependent hydrolysis of ester, thioester, amide, peptide and isopeptide bonds formed by the C-terminal Gly of ubiquitin (a 76-residue protein attached to proteins as an intracellular targeting signal).</text>
        <dbReference type="EC" id="3.4.19.12"/>
    </reaction>
</comment>
<evidence type="ECO:0000256" key="6">
    <source>
        <dbReference type="ARBA" id="ARBA00022801"/>
    </source>
</evidence>
<dbReference type="SUPFAM" id="SSF54001">
    <property type="entry name" value="Cysteine proteinases"/>
    <property type="match status" value="1"/>
</dbReference>
<evidence type="ECO:0000256" key="12">
    <source>
        <dbReference type="SAM" id="MobiDB-lite"/>
    </source>
</evidence>
<dbReference type="InterPro" id="IPR001578">
    <property type="entry name" value="Peptidase_C12_UCH"/>
</dbReference>
<proteinExistence type="inferred from homology"/>
<comment type="similarity">
    <text evidence="2 10 11">Belongs to the peptidase C12 family.</text>
</comment>
<dbReference type="GO" id="GO:0004843">
    <property type="term" value="F:cysteine-type deubiquitinase activity"/>
    <property type="evidence" value="ECO:0007669"/>
    <property type="project" value="UniProtKB-UniRule"/>
</dbReference>